<keyword evidence="1" id="KW-0472">Membrane</keyword>
<proteinExistence type="predicted"/>
<feature type="transmembrane region" description="Helical" evidence="1">
    <location>
        <begin position="30"/>
        <end position="52"/>
    </location>
</feature>
<gene>
    <name evidence="2" type="ORF">A3A02_01835</name>
</gene>
<protein>
    <submittedName>
        <fullName evidence="2">Uncharacterized protein</fullName>
    </submittedName>
</protein>
<reference evidence="2 3" key="1">
    <citation type="journal article" date="2016" name="Nat. Commun.">
        <title>Thousands of microbial genomes shed light on interconnected biogeochemical processes in an aquifer system.</title>
        <authorList>
            <person name="Anantharaman K."/>
            <person name="Brown C.T."/>
            <person name="Hug L.A."/>
            <person name="Sharon I."/>
            <person name="Castelle C.J."/>
            <person name="Probst A.J."/>
            <person name="Thomas B.C."/>
            <person name="Singh A."/>
            <person name="Wilkins M.J."/>
            <person name="Karaoz U."/>
            <person name="Brodie E.L."/>
            <person name="Williams K.H."/>
            <person name="Hubbard S.S."/>
            <person name="Banfield J.F."/>
        </authorList>
    </citation>
    <scope>NUCLEOTIDE SEQUENCE [LARGE SCALE GENOMIC DNA]</scope>
</reference>
<dbReference type="EMBL" id="MHIM01000034">
    <property type="protein sequence ID" value="OGY51528.1"/>
    <property type="molecule type" value="Genomic_DNA"/>
</dbReference>
<keyword evidence="1" id="KW-0812">Transmembrane</keyword>
<evidence type="ECO:0000313" key="2">
    <source>
        <dbReference type="EMBL" id="OGY51528.1"/>
    </source>
</evidence>
<dbReference type="Proteomes" id="UP000177376">
    <property type="component" value="Unassembled WGS sequence"/>
</dbReference>
<comment type="caution">
    <text evidence="2">The sequence shown here is derived from an EMBL/GenBank/DDBJ whole genome shotgun (WGS) entry which is preliminary data.</text>
</comment>
<dbReference type="AlphaFoldDB" id="A0A1G1YGP0"/>
<accession>A0A1G1YGP0</accession>
<sequence>MKINIKVTKAALEPESYEIINEKISSLAKILIILSALMWKLVSIHAIIIRVISTRPWSI</sequence>
<name>A0A1G1YGP0_9BACT</name>
<evidence type="ECO:0000256" key="1">
    <source>
        <dbReference type="SAM" id="Phobius"/>
    </source>
</evidence>
<organism evidence="2 3">
    <name type="scientific">Candidatus Buchananbacteria bacterium RIFCSPLOWO2_01_FULL_39_33</name>
    <dbReference type="NCBI Taxonomy" id="1797543"/>
    <lineage>
        <taxon>Bacteria</taxon>
        <taxon>Candidatus Buchananiibacteriota</taxon>
    </lineage>
</organism>
<evidence type="ECO:0000313" key="3">
    <source>
        <dbReference type="Proteomes" id="UP000177376"/>
    </source>
</evidence>
<keyword evidence="1" id="KW-1133">Transmembrane helix</keyword>